<proteinExistence type="predicted"/>
<comment type="caution">
    <text evidence="2">The sequence shown here is derived from an EMBL/GenBank/DDBJ whole genome shotgun (WGS) entry which is preliminary data.</text>
</comment>
<evidence type="ECO:0000313" key="2">
    <source>
        <dbReference type="EMBL" id="GMF36975.1"/>
    </source>
</evidence>
<evidence type="ECO:0000256" key="1">
    <source>
        <dbReference type="SAM" id="MobiDB-lite"/>
    </source>
</evidence>
<keyword evidence="3" id="KW-1185">Reference proteome</keyword>
<accession>A0A9W6XDV1</accession>
<reference evidence="2" key="1">
    <citation type="submission" date="2023-04" db="EMBL/GenBank/DDBJ databases">
        <title>Phytophthora fragariaefolia NBRC 109709.</title>
        <authorList>
            <person name="Ichikawa N."/>
            <person name="Sato H."/>
            <person name="Tonouchi N."/>
        </authorList>
    </citation>
    <scope>NUCLEOTIDE SEQUENCE</scope>
    <source>
        <strain evidence="2">NBRC 109709</strain>
    </source>
</reference>
<sequence length="276" mass="27356">MLGSAAAALEQSPGLRSQARARVAAARAGRTGPVRVLVTRRQAEADVTIAAEAATTTAADSAGSGVDVDFATEAWVAAGVLDNAAKPSTKVAGAASFSAAAIDRSPTVVDAARVGRPSRRGGETTGDENTPPGATEAAEVAPLAPELPSSSLSTGTEASVPGVMPVETTGVLGSKAVDAVDDARDAGIRGIEKNGGPDPLGMDANDNTSLSVETAIPEIGADEVEGEAAGSEEGTLCGCPLLLTTTEAACFAAFRAFKSTEGRPSRCFFLGGGGAD</sequence>
<feature type="region of interest" description="Disordered" evidence="1">
    <location>
        <begin position="113"/>
        <end position="135"/>
    </location>
</feature>
<dbReference type="Proteomes" id="UP001165121">
    <property type="component" value="Unassembled WGS sequence"/>
</dbReference>
<organism evidence="2 3">
    <name type="scientific">Phytophthora fragariaefolia</name>
    <dbReference type="NCBI Taxonomy" id="1490495"/>
    <lineage>
        <taxon>Eukaryota</taxon>
        <taxon>Sar</taxon>
        <taxon>Stramenopiles</taxon>
        <taxon>Oomycota</taxon>
        <taxon>Peronosporomycetes</taxon>
        <taxon>Peronosporales</taxon>
        <taxon>Peronosporaceae</taxon>
        <taxon>Phytophthora</taxon>
    </lineage>
</organism>
<protein>
    <submittedName>
        <fullName evidence="2">Unnamed protein product</fullName>
    </submittedName>
</protein>
<gene>
    <name evidence="2" type="ORF">Pfra01_001021900</name>
</gene>
<evidence type="ECO:0000313" key="3">
    <source>
        <dbReference type="Proteomes" id="UP001165121"/>
    </source>
</evidence>
<dbReference type="EMBL" id="BSXT01000981">
    <property type="protein sequence ID" value="GMF36975.1"/>
    <property type="molecule type" value="Genomic_DNA"/>
</dbReference>
<name>A0A9W6XDV1_9STRA</name>
<dbReference type="AlphaFoldDB" id="A0A9W6XDV1"/>